<evidence type="ECO:0000256" key="7">
    <source>
        <dbReference type="ARBA" id="ARBA00022685"/>
    </source>
</evidence>
<dbReference type="PROSITE" id="PS51034">
    <property type="entry name" value="ZP_2"/>
    <property type="match status" value="1"/>
</dbReference>
<evidence type="ECO:0000256" key="3">
    <source>
        <dbReference type="ARBA" id="ARBA00017980"/>
    </source>
</evidence>
<keyword evidence="11 14" id="KW-0472">Membrane</keyword>
<evidence type="ECO:0000256" key="2">
    <source>
        <dbReference type="ARBA" id="ARBA00006735"/>
    </source>
</evidence>
<keyword evidence="12 14" id="KW-1015">Disulfide bond</keyword>
<dbReference type="GO" id="GO:0005886">
    <property type="term" value="C:plasma membrane"/>
    <property type="evidence" value="ECO:0007669"/>
    <property type="project" value="UniProtKB-SubCell"/>
</dbReference>
<protein>
    <recommendedName>
        <fullName evidence="3 14">Zona pellucida sperm-binding protein 3</fullName>
    </recommendedName>
</protein>
<dbReference type="GO" id="GO:2000344">
    <property type="term" value="P:positive regulation of acrosome reaction"/>
    <property type="evidence" value="ECO:0007669"/>
    <property type="project" value="UniProtKB-UniRule"/>
</dbReference>
<proteinExistence type="evidence at transcript level"/>
<name>V9KUI7_CALMI</name>
<keyword evidence="8 14" id="KW-0812">Transmembrane</keyword>
<evidence type="ECO:0000256" key="14">
    <source>
        <dbReference type="RuleBase" id="RU367066"/>
    </source>
</evidence>
<dbReference type="InterPro" id="IPR048290">
    <property type="entry name" value="ZP_chr"/>
</dbReference>
<comment type="PTM">
    <text evidence="14">Proteolytically cleaved before the transmembrane segment to yield the secreted ectodomain incorporated in the zona pellucida.</text>
</comment>
<comment type="domain">
    <text evidence="14">The ZP domain is involved in the polymerization of the ZP proteins to form the zona pellucida.</text>
</comment>
<dbReference type="PROSITE" id="PS00682">
    <property type="entry name" value="ZP_1"/>
    <property type="match status" value="1"/>
</dbReference>
<evidence type="ECO:0000256" key="1">
    <source>
        <dbReference type="ARBA" id="ARBA00004498"/>
    </source>
</evidence>
<evidence type="ECO:0000256" key="5">
    <source>
        <dbReference type="ARBA" id="ARBA00022525"/>
    </source>
</evidence>
<accession>V9KUI7</accession>
<dbReference type="GO" id="GO:0035804">
    <property type="term" value="F:structural constituent of egg coat"/>
    <property type="evidence" value="ECO:0007669"/>
    <property type="project" value="UniProtKB-UniRule"/>
</dbReference>
<evidence type="ECO:0000259" key="15">
    <source>
        <dbReference type="PROSITE" id="PS51034"/>
    </source>
</evidence>
<dbReference type="Pfam" id="PF23344">
    <property type="entry name" value="ZP-N"/>
    <property type="match status" value="1"/>
</dbReference>
<dbReference type="InterPro" id="IPR055356">
    <property type="entry name" value="ZP-N"/>
</dbReference>
<keyword evidence="13" id="KW-0325">Glycoprotein</keyword>
<comment type="similarity">
    <text evidence="2 14">Belongs to the ZP domain family. ZPC subfamily.</text>
</comment>
<sequence>MMVPVYKVCRVGERAREVMVQLGRDMAGCLVMMAWLLCAGGVGGSRLWPRLNKEQFEWRSGNAVPPGVVRHKAGALVHTVRVQCYEPNLVVTVSRDLFGSGHRVRPSQLMLGPTGCPLTRVDDPSDSIIFNISLTDCGIERKMTDEALIYSTYINYKPQLTTRPIIRTNKVTVPIECHFPRRGNVSSNAIKPTWIPFTSTKWGEEHLSFLLRLMNDDWSAERGSNVYHLGDLIHIQASVLTQNHMPLRVFIERCVATLSPDKDSKPSYSIVDFKGCLMDSKVDDSFSSFVTPRLEEDELRFKLDAFRFFEDSRDSIFIKCELKAVALDAKLDSSNKACFFDKLLQRWNAVEGTNDLCSCCDAHHCNDERARGHLWNRRKRASQPGAEVGAGLQWEGVVSLRPIVVLDVELRDFDQLMAVEPSVGSGNSRSSSSDSGVAMALAGSVVLGALICAALVTYYHLNRKHLSIAP</sequence>
<dbReference type="InterPro" id="IPR055355">
    <property type="entry name" value="ZP-C"/>
</dbReference>
<evidence type="ECO:0000256" key="9">
    <source>
        <dbReference type="ARBA" id="ARBA00022729"/>
    </source>
</evidence>
<dbReference type="Pfam" id="PF00100">
    <property type="entry name" value="Zona_pellucida"/>
    <property type="match status" value="1"/>
</dbReference>
<evidence type="ECO:0000256" key="4">
    <source>
        <dbReference type="ARBA" id="ARBA00022475"/>
    </source>
</evidence>
<evidence type="ECO:0000313" key="16">
    <source>
        <dbReference type="EMBL" id="AFP02244.1"/>
    </source>
</evidence>
<dbReference type="InterPro" id="IPR001507">
    <property type="entry name" value="ZP_dom"/>
</dbReference>
<keyword evidence="6 14" id="KW-0272">Extracellular matrix</keyword>
<evidence type="ECO:0000256" key="12">
    <source>
        <dbReference type="ARBA" id="ARBA00023157"/>
    </source>
</evidence>
<evidence type="ECO:0000256" key="10">
    <source>
        <dbReference type="ARBA" id="ARBA00022989"/>
    </source>
</evidence>
<keyword evidence="7 14" id="KW-0165">Cleavage on pair of basic residues</keyword>
<organism evidence="16">
    <name type="scientific">Callorhinchus milii</name>
    <name type="common">Ghost shark</name>
    <dbReference type="NCBI Taxonomy" id="7868"/>
    <lineage>
        <taxon>Eukaryota</taxon>
        <taxon>Metazoa</taxon>
        <taxon>Chordata</taxon>
        <taxon>Craniata</taxon>
        <taxon>Vertebrata</taxon>
        <taxon>Chondrichthyes</taxon>
        <taxon>Holocephali</taxon>
        <taxon>Chimaeriformes</taxon>
        <taxon>Callorhinchidae</taxon>
        <taxon>Callorhinchus</taxon>
    </lineage>
</organism>
<feature type="transmembrane region" description="Helical" evidence="14">
    <location>
        <begin position="437"/>
        <end position="461"/>
    </location>
</feature>
<dbReference type="FunFam" id="2.60.40.3210:FF:000001">
    <property type="entry name" value="Zona pellucida sperm-binding protein 3"/>
    <property type="match status" value="1"/>
</dbReference>
<evidence type="ECO:0000256" key="11">
    <source>
        <dbReference type="ARBA" id="ARBA00023136"/>
    </source>
</evidence>
<evidence type="ECO:0000256" key="8">
    <source>
        <dbReference type="ARBA" id="ARBA00022692"/>
    </source>
</evidence>
<keyword evidence="9 14" id="KW-0732">Signal</keyword>
<dbReference type="SMART" id="SM00241">
    <property type="entry name" value="ZP"/>
    <property type="match status" value="1"/>
</dbReference>
<feature type="domain" description="ZP" evidence="15">
    <location>
        <begin position="83"/>
        <end position="345"/>
    </location>
</feature>
<keyword evidence="5 14" id="KW-0964">Secreted</keyword>
<comment type="subcellular location">
    <subcellularLocation>
        <location evidence="1">Secreted</location>
        <location evidence="1">Extracellular space</location>
        <location evidence="1">Extracellular matrix</location>
    </subcellularLocation>
    <subcellularLocation>
        <location evidence="14">Zona pellucida</location>
    </subcellularLocation>
    <subcellularLocation>
        <location evidence="14">Cell membrane</location>
        <topology evidence="14">Single-pass type I membrane protein</topology>
    </subcellularLocation>
</comment>
<dbReference type="FunFam" id="2.60.40.4100:FF:000002">
    <property type="entry name" value="Zona pellucida sperm-binding protein 3"/>
    <property type="match status" value="1"/>
</dbReference>
<dbReference type="Gene3D" id="2.60.40.3210">
    <property type="entry name" value="Zona pellucida, ZP-N domain"/>
    <property type="match status" value="1"/>
</dbReference>
<dbReference type="PANTHER" id="PTHR11576">
    <property type="entry name" value="ZONA PELLUCIDA SPERM-BINDING PROTEIN 3"/>
    <property type="match status" value="1"/>
</dbReference>
<dbReference type="AlphaFoldDB" id="V9KUI7"/>
<keyword evidence="10 14" id="KW-1133">Transmembrane helix</keyword>
<evidence type="ECO:0000256" key="13">
    <source>
        <dbReference type="ARBA" id="ARBA00023180"/>
    </source>
</evidence>
<dbReference type="PANTHER" id="PTHR11576:SF2">
    <property type="entry name" value="ZONA PELLUCIDA SPERM-BINDING PROTEIN 3"/>
    <property type="match status" value="1"/>
</dbReference>
<dbReference type="Gene3D" id="2.60.40.4100">
    <property type="entry name" value="Zona pellucida, ZP-C domain"/>
    <property type="match status" value="1"/>
</dbReference>
<dbReference type="PRINTS" id="PR00023">
    <property type="entry name" value="ZPELLUCIDA"/>
</dbReference>
<dbReference type="InterPro" id="IPR042235">
    <property type="entry name" value="ZP-C_dom"/>
</dbReference>
<keyword evidence="4 14" id="KW-1003">Cell membrane</keyword>
<dbReference type="GO" id="GO:0035803">
    <property type="term" value="P:egg coat formation"/>
    <property type="evidence" value="ECO:0007669"/>
    <property type="project" value="UniProtKB-UniRule"/>
</dbReference>
<dbReference type="InterPro" id="IPR017977">
    <property type="entry name" value="ZP_dom_CS"/>
</dbReference>
<evidence type="ECO:0000256" key="6">
    <source>
        <dbReference type="ARBA" id="ARBA00022530"/>
    </source>
</evidence>
<dbReference type="EMBL" id="JW869726">
    <property type="protein sequence ID" value="AFP02244.1"/>
    <property type="molecule type" value="mRNA"/>
</dbReference>
<dbReference type="GO" id="GO:0032190">
    <property type="term" value="F:acrosin binding"/>
    <property type="evidence" value="ECO:0007669"/>
    <property type="project" value="TreeGrafter"/>
</dbReference>
<dbReference type="GO" id="GO:0007339">
    <property type="term" value="P:binding of sperm to zona pellucida"/>
    <property type="evidence" value="ECO:0007669"/>
    <property type="project" value="UniProtKB-UniRule"/>
</dbReference>
<dbReference type="GO" id="GO:0035805">
    <property type="term" value="C:egg coat"/>
    <property type="evidence" value="ECO:0007669"/>
    <property type="project" value="UniProtKB-SubCell"/>
</dbReference>
<comment type="function">
    <text evidence="14">Component of the zona pellucida, an extracellular matrix surrounding oocytes which mediates sperm binding, induction of the acrosome reaction and prevents post-fertilization polyspermy. The zona pellucida is composed of 3 to 4 glycoproteins, ZP1, ZP2, ZP3, and ZP4. ZP3 is essential for sperm binding and zona matrix formation.</text>
</comment>
<reference evidence="16" key="1">
    <citation type="journal article" date="2014" name="Nature">
        <title>Elephant shark genome provides unique insights into gnathostome evolution.</title>
        <authorList>
            <consortium name="International Elephant Shark Genome Sequencing Consortium"/>
            <person name="Venkatesh B."/>
            <person name="Lee A.P."/>
            <person name="Ravi V."/>
            <person name="Maurya A.K."/>
            <person name="Lian M.M."/>
            <person name="Swann J.B."/>
            <person name="Ohta Y."/>
            <person name="Flajnik M.F."/>
            <person name="Sutoh Y."/>
            <person name="Kasahara M."/>
            <person name="Hoon S."/>
            <person name="Gangu V."/>
            <person name="Roy S.W."/>
            <person name="Irimia M."/>
            <person name="Korzh V."/>
            <person name="Kondrychyn I."/>
            <person name="Lim Z.W."/>
            <person name="Tay B.H."/>
            <person name="Tohari S."/>
            <person name="Kong K.W."/>
            <person name="Ho S."/>
            <person name="Lorente-Galdos B."/>
            <person name="Quilez J."/>
            <person name="Marques-Bonet T."/>
            <person name="Raney B.J."/>
            <person name="Ingham P.W."/>
            <person name="Tay A."/>
            <person name="Hillier L.W."/>
            <person name="Minx P."/>
            <person name="Boehm T."/>
            <person name="Wilson R.K."/>
            <person name="Brenner S."/>
            <person name="Warren W.C."/>
        </authorList>
    </citation>
    <scope>NUCLEOTIDE SEQUENCE</scope>
    <source>
        <tissue evidence="16">Ovary</tissue>
    </source>
</reference>